<dbReference type="InterPro" id="IPR051396">
    <property type="entry name" value="Bact_Antivir_Def_Nuclease"/>
</dbReference>
<dbReference type="Pfam" id="PF13304">
    <property type="entry name" value="AAA_21"/>
    <property type="match status" value="1"/>
</dbReference>
<name>A0A844DPP5_9FIRM</name>
<dbReference type="RefSeq" id="WP_154277176.1">
    <property type="nucleotide sequence ID" value="NZ_WKQN01000007.1"/>
</dbReference>
<dbReference type="Proteomes" id="UP000461506">
    <property type="component" value="Unassembled WGS sequence"/>
</dbReference>
<feature type="domain" description="ATPase AAA-type core" evidence="1">
    <location>
        <begin position="27"/>
        <end position="305"/>
    </location>
</feature>
<dbReference type="PANTHER" id="PTHR43581:SF4">
    <property type="entry name" value="ATP_GTP PHOSPHATASE"/>
    <property type="match status" value="1"/>
</dbReference>
<organism evidence="2 3">
    <name type="scientific">Faecalibacterium prausnitzii</name>
    <dbReference type="NCBI Taxonomy" id="853"/>
    <lineage>
        <taxon>Bacteria</taxon>
        <taxon>Bacillati</taxon>
        <taxon>Bacillota</taxon>
        <taxon>Clostridia</taxon>
        <taxon>Eubacteriales</taxon>
        <taxon>Oscillospiraceae</taxon>
        <taxon>Faecalibacterium</taxon>
    </lineage>
</organism>
<accession>A0A844DPP5</accession>
<dbReference type="InterPro" id="IPR003959">
    <property type="entry name" value="ATPase_AAA_core"/>
</dbReference>
<reference evidence="2 3" key="1">
    <citation type="journal article" date="2019" name="Nat. Med.">
        <title>A library of human gut bacterial isolates paired with longitudinal multiomics data enables mechanistic microbiome research.</title>
        <authorList>
            <person name="Poyet M."/>
            <person name="Groussin M."/>
            <person name="Gibbons S.M."/>
            <person name="Avila-Pacheco J."/>
            <person name="Jiang X."/>
            <person name="Kearney S.M."/>
            <person name="Perrotta A.R."/>
            <person name="Berdy B."/>
            <person name="Zhao S."/>
            <person name="Lieberman T.D."/>
            <person name="Swanson P.K."/>
            <person name="Smith M."/>
            <person name="Roesemann S."/>
            <person name="Alexander J.E."/>
            <person name="Rich S.A."/>
            <person name="Livny J."/>
            <person name="Vlamakis H."/>
            <person name="Clish C."/>
            <person name="Bullock K."/>
            <person name="Deik A."/>
            <person name="Scott J."/>
            <person name="Pierce K.A."/>
            <person name="Xavier R.J."/>
            <person name="Alm E.J."/>
        </authorList>
    </citation>
    <scope>NUCLEOTIDE SEQUENCE [LARGE SCALE GENOMIC DNA]</scope>
    <source>
        <strain evidence="2 3">BIOML-A1</strain>
    </source>
</reference>
<dbReference type="Gene3D" id="3.40.50.300">
    <property type="entry name" value="P-loop containing nucleotide triphosphate hydrolases"/>
    <property type="match status" value="1"/>
</dbReference>
<evidence type="ECO:0000313" key="2">
    <source>
        <dbReference type="EMBL" id="MSC63412.1"/>
    </source>
</evidence>
<dbReference type="SUPFAM" id="SSF52540">
    <property type="entry name" value="P-loop containing nucleoside triphosphate hydrolases"/>
    <property type="match status" value="1"/>
</dbReference>
<dbReference type="EMBL" id="WKQN01000007">
    <property type="protein sequence ID" value="MSC63412.1"/>
    <property type="molecule type" value="Genomic_DNA"/>
</dbReference>
<sequence length="353" mass="39376">MSDFISNLHINAFRGIKGLTIGNLSTVNVLVGANNSGKTSVLESILFLSSPTDIGKITNMAFQRAPLVRAKRESQLVDFFSTLFHKELDEDVNEPNHFHYSIDLSASVSKNNFSFSSSGTIENEFNTIGEESKAFLFSTKIQTNDQKPLYREFRIPTSETEIQQIKSASSSFYRSLYVNSGVSYYNVCVNLMSNAILQYDKADLLDVIQSFDSTIQDVSIVDDCIYIHNSLSGTLPLYAYGTGLQKAALFSVIMSVMPDGIILIDEIDNAINMSAFSDVFPWFVKKCKERNIQAFVTTHSAEAIDSVLNSGLDNDIRIITLRKTPKTHKTVAKVRTGSEALSDRENFKMELRV</sequence>
<evidence type="ECO:0000259" key="1">
    <source>
        <dbReference type="Pfam" id="PF13304"/>
    </source>
</evidence>
<proteinExistence type="predicted"/>
<dbReference type="PANTHER" id="PTHR43581">
    <property type="entry name" value="ATP/GTP PHOSPHATASE"/>
    <property type="match status" value="1"/>
</dbReference>
<comment type="caution">
    <text evidence="2">The sequence shown here is derived from an EMBL/GenBank/DDBJ whole genome shotgun (WGS) entry which is preliminary data.</text>
</comment>
<dbReference type="AlphaFoldDB" id="A0A844DPP5"/>
<dbReference type="GO" id="GO:0016887">
    <property type="term" value="F:ATP hydrolysis activity"/>
    <property type="evidence" value="ECO:0007669"/>
    <property type="project" value="InterPro"/>
</dbReference>
<dbReference type="InterPro" id="IPR027417">
    <property type="entry name" value="P-loop_NTPase"/>
</dbReference>
<evidence type="ECO:0000313" key="3">
    <source>
        <dbReference type="Proteomes" id="UP000461506"/>
    </source>
</evidence>
<protein>
    <submittedName>
        <fullName evidence="2">AAA family ATPase</fullName>
    </submittedName>
</protein>
<gene>
    <name evidence="2" type="ORF">GKD95_08740</name>
</gene>
<dbReference type="GO" id="GO:0005524">
    <property type="term" value="F:ATP binding"/>
    <property type="evidence" value="ECO:0007669"/>
    <property type="project" value="InterPro"/>
</dbReference>